<keyword evidence="10" id="KW-1185">Reference proteome</keyword>
<evidence type="ECO:0000256" key="1">
    <source>
        <dbReference type="ARBA" id="ARBA00004123"/>
    </source>
</evidence>
<dbReference type="PROSITE" id="PS50157">
    <property type="entry name" value="ZINC_FINGER_C2H2_2"/>
    <property type="match status" value="4"/>
</dbReference>
<name>A0ABM1B326_LIMPO</name>
<feature type="domain" description="C2H2-type" evidence="9">
    <location>
        <begin position="155"/>
        <end position="182"/>
    </location>
</feature>
<sequence length="235" mass="26678">MESATEKDCSLDTDMGPSVHLLGPPHSTSNTITTTEVSNTEMKTQNHLLSYQSDNKELKNLPIRKRISHLFGSQGAIKTSSAEFQEETTSLKTSVFLSNPETNEGRLAEEEKMEEIQHNGISTGFPCTHCDKIFSKFGQLRIHQRRHASKRSSKYQCKVCANSFVQRSSLNTHLRIHTGEKPYQCSCCTEKFGDFSTFTKHKRIHTGERPYSCPVCQRAFSQSGNMHRHLKTVHR</sequence>
<feature type="domain" description="C2H2-type" evidence="9">
    <location>
        <begin position="183"/>
        <end position="210"/>
    </location>
</feature>
<dbReference type="SMART" id="SM00355">
    <property type="entry name" value="ZnF_C2H2"/>
    <property type="match status" value="4"/>
</dbReference>
<dbReference type="Gene3D" id="3.30.160.60">
    <property type="entry name" value="Classic Zinc Finger"/>
    <property type="match status" value="3"/>
</dbReference>
<dbReference type="SUPFAM" id="SSF57667">
    <property type="entry name" value="beta-beta-alpha zinc fingers"/>
    <property type="match status" value="2"/>
</dbReference>
<feature type="domain" description="C2H2-type" evidence="9">
    <location>
        <begin position="125"/>
        <end position="152"/>
    </location>
</feature>
<dbReference type="InterPro" id="IPR013087">
    <property type="entry name" value="Znf_C2H2_type"/>
</dbReference>
<comment type="subcellular location">
    <subcellularLocation>
        <location evidence="1">Nucleus</location>
    </subcellularLocation>
</comment>
<feature type="compositionally biased region" description="Basic and acidic residues" evidence="8">
    <location>
        <begin position="1"/>
        <end position="10"/>
    </location>
</feature>
<feature type="region of interest" description="Disordered" evidence="8">
    <location>
        <begin position="1"/>
        <end position="32"/>
    </location>
</feature>
<evidence type="ECO:0000259" key="9">
    <source>
        <dbReference type="PROSITE" id="PS50157"/>
    </source>
</evidence>
<dbReference type="RefSeq" id="XP_013773798.1">
    <property type="nucleotide sequence ID" value="XM_013918344.1"/>
</dbReference>
<evidence type="ECO:0000256" key="3">
    <source>
        <dbReference type="ARBA" id="ARBA00022737"/>
    </source>
</evidence>
<evidence type="ECO:0000256" key="5">
    <source>
        <dbReference type="ARBA" id="ARBA00022833"/>
    </source>
</evidence>
<feature type="domain" description="C2H2-type" evidence="9">
    <location>
        <begin position="211"/>
        <end position="235"/>
    </location>
</feature>
<dbReference type="PANTHER" id="PTHR24394">
    <property type="entry name" value="ZINC FINGER PROTEIN"/>
    <property type="match status" value="1"/>
</dbReference>
<evidence type="ECO:0000313" key="11">
    <source>
        <dbReference type="RefSeq" id="XP_013773798.1"/>
    </source>
</evidence>
<evidence type="ECO:0000256" key="7">
    <source>
        <dbReference type="PROSITE-ProRule" id="PRU00042"/>
    </source>
</evidence>
<protein>
    <submittedName>
        <fullName evidence="11">Zinc finger protein 184-like</fullName>
    </submittedName>
</protein>
<dbReference type="InterPro" id="IPR036236">
    <property type="entry name" value="Znf_C2H2_sf"/>
</dbReference>
<gene>
    <name evidence="11" type="primary">LOC106458795</name>
</gene>
<dbReference type="Proteomes" id="UP000694941">
    <property type="component" value="Unplaced"/>
</dbReference>
<keyword evidence="3" id="KW-0677">Repeat</keyword>
<organism evidence="10 11">
    <name type="scientific">Limulus polyphemus</name>
    <name type="common">Atlantic horseshoe crab</name>
    <dbReference type="NCBI Taxonomy" id="6850"/>
    <lineage>
        <taxon>Eukaryota</taxon>
        <taxon>Metazoa</taxon>
        <taxon>Ecdysozoa</taxon>
        <taxon>Arthropoda</taxon>
        <taxon>Chelicerata</taxon>
        <taxon>Merostomata</taxon>
        <taxon>Xiphosura</taxon>
        <taxon>Limulidae</taxon>
        <taxon>Limulus</taxon>
    </lineage>
</organism>
<dbReference type="PANTHER" id="PTHR24394:SF29">
    <property type="entry name" value="MYONEURIN"/>
    <property type="match status" value="1"/>
</dbReference>
<dbReference type="PROSITE" id="PS00028">
    <property type="entry name" value="ZINC_FINGER_C2H2_1"/>
    <property type="match status" value="4"/>
</dbReference>
<evidence type="ECO:0000256" key="8">
    <source>
        <dbReference type="SAM" id="MobiDB-lite"/>
    </source>
</evidence>
<keyword evidence="6" id="KW-0539">Nucleus</keyword>
<evidence type="ECO:0000256" key="2">
    <source>
        <dbReference type="ARBA" id="ARBA00022723"/>
    </source>
</evidence>
<dbReference type="Pfam" id="PF00096">
    <property type="entry name" value="zf-C2H2"/>
    <property type="match status" value="3"/>
</dbReference>
<dbReference type="GeneID" id="106458795"/>
<accession>A0ABM1B326</accession>
<keyword evidence="4 7" id="KW-0863">Zinc-finger</keyword>
<evidence type="ECO:0000256" key="6">
    <source>
        <dbReference type="ARBA" id="ARBA00023242"/>
    </source>
</evidence>
<reference evidence="11" key="1">
    <citation type="submission" date="2025-08" db="UniProtKB">
        <authorList>
            <consortium name="RefSeq"/>
        </authorList>
    </citation>
    <scope>IDENTIFICATION</scope>
    <source>
        <tissue evidence="11">Muscle</tissue>
    </source>
</reference>
<proteinExistence type="predicted"/>
<keyword evidence="2" id="KW-0479">Metal-binding</keyword>
<evidence type="ECO:0000256" key="4">
    <source>
        <dbReference type="ARBA" id="ARBA00022771"/>
    </source>
</evidence>
<evidence type="ECO:0000313" key="10">
    <source>
        <dbReference type="Proteomes" id="UP000694941"/>
    </source>
</evidence>
<keyword evidence="5" id="KW-0862">Zinc</keyword>